<comment type="similarity">
    <text evidence="5">Belongs to the class I-like SAM-binding methyltransferase superfamily. RNA methyltransferase RlmE family.</text>
</comment>
<accession>A0A060HS43</accession>
<sequence>MRLADARRDHYRRLAKDQGYRSRAAYKLKQINDSYRILKRGNRVVDIGCAPGGWVQVATKEAGPGGRVVGIDLKEVEPVDGATILQGSIDDPAAVAKIVEALGEEKADIILSDLAPNVSGMWEVDHARQIDLTRSALALARQVLKAGGNAVFKVFEGEFLNELKNEMKASFGKVLVSKPTASRQESSELYLVCIGFRS</sequence>
<dbReference type="Gene3D" id="3.40.50.150">
    <property type="entry name" value="Vaccinia Virus protein VP39"/>
    <property type="match status" value="1"/>
</dbReference>
<dbReference type="PANTHER" id="PTHR10920">
    <property type="entry name" value="RIBOSOMAL RNA METHYLTRANSFERASE"/>
    <property type="match status" value="1"/>
</dbReference>
<dbReference type="EMBL" id="CP007536">
    <property type="protein sequence ID" value="AIC15972.1"/>
    <property type="molecule type" value="Genomic_DNA"/>
</dbReference>
<evidence type="ECO:0000313" key="9">
    <source>
        <dbReference type="Proteomes" id="UP000027093"/>
    </source>
</evidence>
<dbReference type="EC" id="2.1.1.166" evidence="5"/>
<dbReference type="InterPro" id="IPR050082">
    <property type="entry name" value="RNA_methyltr_RlmE"/>
</dbReference>
<dbReference type="PIRSF" id="PIRSF005461">
    <property type="entry name" value="23S_rRNA_mtase"/>
    <property type="match status" value="1"/>
</dbReference>
<keyword evidence="1 5" id="KW-0698">rRNA processing</keyword>
<keyword evidence="9" id="KW-1185">Reference proteome</keyword>
<gene>
    <name evidence="5 8" type="primary">rlmE</name>
    <name evidence="8" type="ORF">NVIE_017140</name>
</gene>
<evidence type="ECO:0000256" key="4">
    <source>
        <dbReference type="ARBA" id="ARBA00022691"/>
    </source>
</evidence>
<dbReference type="STRING" id="926571.NVIE_017140"/>
<dbReference type="GO" id="GO:0005737">
    <property type="term" value="C:cytoplasm"/>
    <property type="evidence" value="ECO:0007669"/>
    <property type="project" value="UniProtKB-SubCell"/>
</dbReference>
<protein>
    <recommendedName>
        <fullName evidence="5">Ribosomal RNA large subunit methyltransferase E</fullName>
        <ecNumber evidence="5">2.1.1.166</ecNumber>
    </recommendedName>
    <alternativeName>
        <fullName evidence="5">23S rRNA Um2552 methyltransferase</fullName>
    </alternativeName>
    <alternativeName>
        <fullName evidence="5">rRNA (uridine-2'-O-)-methyltransferase</fullName>
    </alternativeName>
</protein>
<evidence type="ECO:0000313" key="8">
    <source>
        <dbReference type="EMBL" id="AIC15972.1"/>
    </source>
</evidence>
<comment type="catalytic activity">
    <reaction evidence="5">
        <text>uridine(2552) in 23S rRNA + S-adenosyl-L-methionine = 2'-O-methyluridine(2552) in 23S rRNA + S-adenosyl-L-homocysteine + H(+)</text>
        <dbReference type="Rhea" id="RHEA:42720"/>
        <dbReference type="Rhea" id="RHEA-COMP:10202"/>
        <dbReference type="Rhea" id="RHEA-COMP:10203"/>
        <dbReference type="ChEBI" id="CHEBI:15378"/>
        <dbReference type="ChEBI" id="CHEBI:57856"/>
        <dbReference type="ChEBI" id="CHEBI:59789"/>
        <dbReference type="ChEBI" id="CHEBI:65315"/>
        <dbReference type="ChEBI" id="CHEBI:74478"/>
        <dbReference type="EC" id="2.1.1.166"/>
    </reaction>
</comment>
<proteinExistence type="inferred from homology"/>
<dbReference type="HAMAP" id="MF_01547">
    <property type="entry name" value="RNA_methyltr_E"/>
    <property type="match status" value="1"/>
</dbReference>
<evidence type="ECO:0000256" key="3">
    <source>
        <dbReference type="ARBA" id="ARBA00022679"/>
    </source>
</evidence>
<dbReference type="InterPro" id="IPR015507">
    <property type="entry name" value="rRNA-MeTfrase_E"/>
</dbReference>
<comment type="function">
    <text evidence="5">Specifically methylates the uridine in position 2552 of 23S rRNA at the 2'-O position of the ribose in the fully assembled 50S ribosomal subunit.</text>
</comment>
<organism evidence="8 9">
    <name type="scientific">Nitrososphaera viennensis EN76</name>
    <dbReference type="NCBI Taxonomy" id="926571"/>
    <lineage>
        <taxon>Archaea</taxon>
        <taxon>Nitrososphaerota</taxon>
        <taxon>Nitrososphaeria</taxon>
        <taxon>Nitrososphaerales</taxon>
        <taxon>Nitrososphaeraceae</taxon>
        <taxon>Nitrososphaera</taxon>
    </lineage>
</organism>
<dbReference type="GO" id="GO:0008650">
    <property type="term" value="F:rRNA (uridine-2'-O-)-methyltransferase activity"/>
    <property type="evidence" value="ECO:0007669"/>
    <property type="project" value="UniProtKB-UniRule"/>
</dbReference>
<dbReference type="OrthoDB" id="26307at2157"/>
<dbReference type="KEGG" id="nvn:NVIE_017140"/>
<dbReference type="Proteomes" id="UP000027093">
    <property type="component" value="Chromosome"/>
</dbReference>
<dbReference type="InterPro" id="IPR029063">
    <property type="entry name" value="SAM-dependent_MTases_sf"/>
</dbReference>
<dbReference type="AlphaFoldDB" id="A0A060HS43"/>
<keyword evidence="5" id="KW-0963">Cytoplasm</keyword>
<reference evidence="8 9" key="1">
    <citation type="journal article" date="2014" name="Int. J. Syst. Evol. Microbiol.">
        <title>Nitrososphaera viennensis gen. nov., sp. nov., an aerobic and mesophilic, ammonia-oxidizing archaeon from soil and a member of the archaeal phylum Thaumarchaeota.</title>
        <authorList>
            <person name="Stieglmeier M."/>
            <person name="Klingl A."/>
            <person name="Alves R.J."/>
            <person name="Rittmann S.K."/>
            <person name="Melcher M."/>
            <person name="Leisch N."/>
            <person name="Schleper C."/>
        </authorList>
    </citation>
    <scope>NUCLEOTIDE SEQUENCE [LARGE SCALE GENOMIC DNA]</scope>
    <source>
        <strain evidence="8">EN76</strain>
    </source>
</reference>
<keyword evidence="4 5" id="KW-0949">S-adenosyl-L-methionine</keyword>
<dbReference type="RefSeq" id="WP_075054853.1">
    <property type="nucleotide sequence ID" value="NZ_CP007536.1"/>
</dbReference>
<evidence type="ECO:0000259" key="7">
    <source>
        <dbReference type="Pfam" id="PF01728"/>
    </source>
</evidence>
<dbReference type="GeneID" id="74946979"/>
<keyword evidence="2 5" id="KW-0489">Methyltransferase</keyword>
<comment type="subcellular location">
    <subcellularLocation>
        <location evidence="5">Cytoplasm</location>
    </subcellularLocation>
</comment>
<name>A0A060HS43_9ARCH</name>
<dbReference type="InterPro" id="IPR002877">
    <property type="entry name" value="RNA_MeTrfase_FtsJ_dom"/>
</dbReference>
<evidence type="ECO:0000256" key="2">
    <source>
        <dbReference type="ARBA" id="ARBA00022603"/>
    </source>
</evidence>
<dbReference type="Pfam" id="PF01728">
    <property type="entry name" value="FtsJ"/>
    <property type="match status" value="1"/>
</dbReference>
<keyword evidence="3 5" id="KW-0808">Transferase</keyword>
<dbReference type="SUPFAM" id="SSF53335">
    <property type="entry name" value="S-adenosyl-L-methionine-dependent methyltransferases"/>
    <property type="match status" value="1"/>
</dbReference>
<comment type="caution">
    <text evidence="5">Lacks conserved residue(s) required for the propagation of feature annotation.</text>
</comment>
<dbReference type="HOGENOM" id="CLU_009422_4_4_2"/>
<evidence type="ECO:0000256" key="6">
    <source>
        <dbReference type="PIRSR" id="PIRSR005461-1"/>
    </source>
</evidence>
<dbReference type="PANTHER" id="PTHR10920:SF13">
    <property type="entry name" value="PRE-RRNA 2'-O-RIBOSE RNA METHYLTRANSFERASE FTSJ3"/>
    <property type="match status" value="1"/>
</dbReference>
<feature type="active site" description="Proton acceptor" evidence="5 6">
    <location>
        <position position="153"/>
    </location>
</feature>
<feature type="domain" description="Ribosomal RNA methyltransferase FtsJ" evidence="7">
    <location>
        <begin position="20"/>
        <end position="196"/>
    </location>
</feature>
<evidence type="ECO:0000256" key="5">
    <source>
        <dbReference type="HAMAP-Rule" id="MF_01547"/>
    </source>
</evidence>
<evidence type="ECO:0000256" key="1">
    <source>
        <dbReference type="ARBA" id="ARBA00022552"/>
    </source>
</evidence>